<dbReference type="RefSeq" id="XP_030976919.1">
    <property type="nucleotide sequence ID" value="XM_031131113.1"/>
</dbReference>
<dbReference type="Pfam" id="PF00840">
    <property type="entry name" value="Glyco_hydro_7"/>
    <property type="match status" value="1"/>
</dbReference>
<evidence type="ECO:0000256" key="3">
    <source>
        <dbReference type="ARBA" id="ARBA00022729"/>
    </source>
</evidence>
<comment type="catalytic activity">
    <reaction evidence="1">
        <text>Hydrolysis of (1-&gt;4)-beta-D-glucosidic linkages in cellulose and cellotetraose, releasing cellobiose from the non-reducing ends of the chains.</text>
        <dbReference type="EC" id="3.2.1.91"/>
    </reaction>
</comment>
<keyword evidence="4 9" id="KW-0378">Hydrolase</keyword>
<dbReference type="InterPro" id="IPR037019">
    <property type="entry name" value="Glyco_hydro_7_sf"/>
</dbReference>
<dbReference type="PRINTS" id="PR00734">
    <property type="entry name" value="GLHYDRLASE7"/>
</dbReference>
<dbReference type="GO" id="GO:0030245">
    <property type="term" value="P:cellulose catabolic process"/>
    <property type="evidence" value="ECO:0007669"/>
    <property type="project" value="UniProtKB-KW"/>
</dbReference>
<evidence type="ECO:0000256" key="6">
    <source>
        <dbReference type="ARBA" id="ARBA00023277"/>
    </source>
</evidence>
<name>A0A6P8APV0_PYRGI</name>
<evidence type="ECO:0000313" key="11">
    <source>
        <dbReference type="Proteomes" id="UP000515153"/>
    </source>
</evidence>
<sequence length="511" mass="55757">MSSPSGFGINNHVPSHLLQNDLLCLVPVDVPQQTKLCSSFSSVRVPVSPFHLYSRSNIPTPIMKRALCASLSLLAAAVAQQVGTTEQEVHPKMTWKKCSSGGSCSTVNGEVVIDGNWRWIHNIGGYENCYSGNKWTNVCSTNADCATKCAMEGAKYSETYGVSTSGDALTLKFVQQNSSGKNVGSRMYLMNGSDKYQMFTLKNNEFAFDVDLSTVECGMNSALYFVPMKEDGGMSTEPNNKAGAKYGTGYCDAQCARDLKFIGGKGNIEGWQPSSTDSSAGIGAQGACCAEIDIWESNKNAFAFTPHPCENNEYHVCTEPNCGGTYADDRYGGGCDANGCDYNPYRMGNPDFYGPGKTIDTNRKFTVISRFENNRNYQILMQDGVAHRIPGPKFEGLEGETGELNEQFCTDQFTIFDERNRFNEVGGWSQLNAAYDIPMVLVMSIWSDHFANMLWLDSTYPPEKAGQPGSARGPCPADGGDPNGVVNQYPNAKVIWSNIRFGPIGSTYQVD</sequence>
<dbReference type="Gene3D" id="2.70.100.10">
    <property type="entry name" value="Glycoside hydrolase, family 7, domain"/>
    <property type="match status" value="1"/>
</dbReference>
<proteinExistence type="inferred from homology"/>
<keyword evidence="5 9" id="KW-0136">Cellulose degradation</keyword>
<evidence type="ECO:0000256" key="9">
    <source>
        <dbReference type="RuleBase" id="RU361164"/>
    </source>
</evidence>
<dbReference type="InterPro" id="IPR001722">
    <property type="entry name" value="Glyco_hydro_7"/>
</dbReference>
<dbReference type="SUPFAM" id="SSF49899">
    <property type="entry name" value="Concanavalin A-like lectins/glucanases"/>
    <property type="match status" value="1"/>
</dbReference>
<dbReference type="GO" id="GO:0016162">
    <property type="term" value="F:cellulose 1,4-beta-cellobiosidase activity"/>
    <property type="evidence" value="ECO:0007669"/>
    <property type="project" value="UniProtKB-EC"/>
</dbReference>
<dbReference type="PANTHER" id="PTHR33753">
    <property type="entry name" value="1,4-BETA-D-GLUCAN CELLOBIOHYDROLASE B"/>
    <property type="match status" value="1"/>
</dbReference>
<evidence type="ECO:0000256" key="5">
    <source>
        <dbReference type="ARBA" id="ARBA00023001"/>
    </source>
</evidence>
<dbReference type="KEGG" id="pgri:PgNI_11140"/>
<dbReference type="Proteomes" id="UP000515153">
    <property type="component" value="Chromosome VI"/>
</dbReference>
<organism evidence="11 12">
    <name type="scientific">Pyricularia grisea</name>
    <name type="common">Crabgrass-specific blast fungus</name>
    <name type="synonym">Magnaporthe grisea</name>
    <dbReference type="NCBI Taxonomy" id="148305"/>
    <lineage>
        <taxon>Eukaryota</taxon>
        <taxon>Fungi</taxon>
        <taxon>Dikarya</taxon>
        <taxon>Ascomycota</taxon>
        <taxon>Pezizomycotina</taxon>
        <taxon>Sordariomycetes</taxon>
        <taxon>Sordariomycetidae</taxon>
        <taxon>Magnaporthales</taxon>
        <taxon>Pyriculariaceae</taxon>
        <taxon>Pyricularia</taxon>
    </lineage>
</organism>
<reference evidence="12" key="3">
    <citation type="submission" date="2025-08" db="UniProtKB">
        <authorList>
            <consortium name="RefSeq"/>
        </authorList>
    </citation>
    <scope>IDENTIFICATION</scope>
    <source>
        <strain evidence="12">NI907</strain>
    </source>
</reference>
<comment type="similarity">
    <text evidence="2 9">Belongs to the glycosyl hydrolase 7 (cellulase C) family.</text>
</comment>
<evidence type="ECO:0000256" key="2">
    <source>
        <dbReference type="ARBA" id="ARBA00006044"/>
    </source>
</evidence>
<dbReference type="GeneID" id="41966018"/>
<gene>
    <name evidence="12" type="ORF">PgNI_11140</name>
</gene>
<evidence type="ECO:0000313" key="12">
    <source>
        <dbReference type="RefSeq" id="XP_030976919.1"/>
    </source>
</evidence>
<evidence type="ECO:0000256" key="8">
    <source>
        <dbReference type="ARBA" id="ARBA00023326"/>
    </source>
</evidence>
<dbReference type="PANTHER" id="PTHR33753:SF2">
    <property type="entry name" value="GLYCOSIDE HYDROLASE FAMILY 7 PROTEIN"/>
    <property type="match status" value="1"/>
</dbReference>
<protein>
    <recommendedName>
        <fullName evidence="9">Glucanase</fullName>
        <ecNumber evidence="9">3.2.1.-</ecNumber>
    </recommendedName>
</protein>
<keyword evidence="3" id="KW-0732">Signal</keyword>
<dbReference type="EC" id="3.2.1.-" evidence="9"/>
<evidence type="ECO:0000256" key="10">
    <source>
        <dbReference type="SAM" id="MobiDB-lite"/>
    </source>
</evidence>
<dbReference type="CDD" id="cd07999">
    <property type="entry name" value="GH7_CBH_EG"/>
    <property type="match status" value="1"/>
</dbReference>
<keyword evidence="6" id="KW-0119">Carbohydrate metabolism</keyword>
<feature type="region of interest" description="Disordered" evidence="10">
    <location>
        <begin position="463"/>
        <end position="482"/>
    </location>
</feature>
<evidence type="ECO:0000256" key="7">
    <source>
        <dbReference type="ARBA" id="ARBA00023295"/>
    </source>
</evidence>
<reference evidence="12" key="2">
    <citation type="submission" date="2019-10" db="EMBL/GenBank/DDBJ databases">
        <authorList>
            <consortium name="NCBI Genome Project"/>
        </authorList>
    </citation>
    <scope>NUCLEOTIDE SEQUENCE</scope>
    <source>
        <strain evidence="12">NI907</strain>
    </source>
</reference>
<reference evidence="11 12" key="1">
    <citation type="journal article" date="2019" name="Mol. Biol. Evol.">
        <title>Blast fungal genomes show frequent chromosomal changes, gene gains and losses, and effector gene turnover.</title>
        <authorList>
            <person name="Gomez Luciano L.B."/>
            <person name="Jason Tsai I."/>
            <person name="Chuma I."/>
            <person name="Tosa Y."/>
            <person name="Chen Y.H."/>
            <person name="Li J.Y."/>
            <person name="Li M.Y."/>
            <person name="Jade Lu M.Y."/>
            <person name="Nakayashiki H."/>
            <person name="Li W.H."/>
        </authorList>
    </citation>
    <scope>NUCLEOTIDE SEQUENCE [LARGE SCALE GENOMIC DNA]</scope>
    <source>
        <strain evidence="11 12">NI907</strain>
    </source>
</reference>
<keyword evidence="11" id="KW-1185">Reference proteome</keyword>
<keyword evidence="7 9" id="KW-0326">Glycosidase</keyword>
<dbReference type="InterPro" id="IPR013320">
    <property type="entry name" value="ConA-like_dom_sf"/>
</dbReference>
<dbReference type="OrthoDB" id="412382at2759"/>
<evidence type="ECO:0000256" key="4">
    <source>
        <dbReference type="ARBA" id="ARBA00022801"/>
    </source>
</evidence>
<keyword evidence="8 9" id="KW-0624">Polysaccharide degradation</keyword>
<dbReference type="AlphaFoldDB" id="A0A6P8APV0"/>
<evidence type="ECO:0000256" key="1">
    <source>
        <dbReference type="ARBA" id="ARBA00001641"/>
    </source>
</evidence>
<accession>A0A6P8APV0</accession>